<accession>A0ABP3FSD7</accession>
<organism evidence="1 2">
    <name type="scientific">Bacillus carboniphilus</name>
    <dbReference type="NCBI Taxonomy" id="86663"/>
    <lineage>
        <taxon>Bacteria</taxon>
        <taxon>Bacillati</taxon>
        <taxon>Bacillota</taxon>
        <taxon>Bacilli</taxon>
        <taxon>Bacillales</taxon>
        <taxon>Bacillaceae</taxon>
        <taxon>Bacillus</taxon>
    </lineage>
</organism>
<protein>
    <recommendedName>
        <fullName evidence="3">Small CPxCG-related zinc finger protein</fullName>
    </recommendedName>
</protein>
<evidence type="ECO:0000313" key="1">
    <source>
        <dbReference type="EMBL" id="GAA0322500.1"/>
    </source>
</evidence>
<gene>
    <name evidence="1" type="ORF">GCM10008967_11240</name>
</gene>
<keyword evidence="2" id="KW-1185">Reference proteome</keyword>
<name>A0ABP3FSD7_9BACI</name>
<reference evidence="2" key="1">
    <citation type="journal article" date="2019" name="Int. J. Syst. Evol. Microbiol.">
        <title>The Global Catalogue of Microorganisms (GCM) 10K type strain sequencing project: providing services to taxonomists for standard genome sequencing and annotation.</title>
        <authorList>
            <consortium name="The Broad Institute Genomics Platform"/>
            <consortium name="The Broad Institute Genome Sequencing Center for Infectious Disease"/>
            <person name="Wu L."/>
            <person name="Ma J."/>
        </authorList>
    </citation>
    <scope>NUCLEOTIDE SEQUENCE [LARGE SCALE GENOMIC DNA]</scope>
    <source>
        <strain evidence="2">JCM 9731</strain>
    </source>
</reference>
<proteinExistence type="predicted"/>
<comment type="caution">
    <text evidence="1">The sequence shown here is derived from an EMBL/GenBank/DDBJ whole genome shotgun (WGS) entry which is preliminary data.</text>
</comment>
<sequence>MSDKCFYCSKENAENEFHYVTFQSSTIEREEKLCDDCYEDWLHGIKE</sequence>
<dbReference type="Proteomes" id="UP001500782">
    <property type="component" value="Unassembled WGS sequence"/>
</dbReference>
<dbReference type="RefSeq" id="WP_343797117.1">
    <property type="nucleotide sequence ID" value="NZ_BAAADJ010000011.1"/>
</dbReference>
<evidence type="ECO:0008006" key="3">
    <source>
        <dbReference type="Google" id="ProtNLM"/>
    </source>
</evidence>
<evidence type="ECO:0000313" key="2">
    <source>
        <dbReference type="Proteomes" id="UP001500782"/>
    </source>
</evidence>
<dbReference type="EMBL" id="BAAADJ010000011">
    <property type="protein sequence ID" value="GAA0322500.1"/>
    <property type="molecule type" value="Genomic_DNA"/>
</dbReference>